<protein>
    <submittedName>
        <fullName evidence="2">Uncharacterized protein</fullName>
    </submittedName>
</protein>
<evidence type="ECO:0000313" key="2">
    <source>
        <dbReference type="EMBL" id="ATZ81098.1"/>
    </source>
</evidence>
<dbReference type="EMBL" id="MF782455">
    <property type="protein sequence ID" value="ATZ81098.1"/>
    <property type="molecule type" value="Genomic_DNA"/>
</dbReference>
<dbReference type="Proteomes" id="UP000240325">
    <property type="component" value="Segment"/>
</dbReference>
<evidence type="ECO:0000256" key="1">
    <source>
        <dbReference type="SAM" id="Coils"/>
    </source>
</evidence>
<dbReference type="PANTHER" id="PTHR36493:SF12">
    <property type="entry name" value="TRICHOHYALIN-LIKE"/>
    <property type="match status" value="1"/>
</dbReference>
<proteinExistence type="predicted"/>
<name>A0A2H4UVY0_9VIRU</name>
<evidence type="ECO:0000313" key="3">
    <source>
        <dbReference type="Proteomes" id="UP000240325"/>
    </source>
</evidence>
<accession>A0A2H4UVY0</accession>
<organism evidence="2">
    <name type="scientific">Bodo saltans virus</name>
    <dbReference type="NCBI Taxonomy" id="2024608"/>
    <lineage>
        <taxon>Viruses</taxon>
        <taxon>Varidnaviria</taxon>
        <taxon>Bamfordvirae</taxon>
        <taxon>Nucleocytoviricota</taxon>
        <taxon>Megaviricetes</taxon>
        <taxon>Imitervirales</taxon>
        <taxon>Mimiviridae</taxon>
        <taxon>Klosneuvirinae</taxon>
        <taxon>Theiavirus</taxon>
        <taxon>Theiavirus salishense</taxon>
    </lineage>
</organism>
<feature type="coiled-coil region" evidence="1">
    <location>
        <begin position="72"/>
        <end position="253"/>
    </location>
</feature>
<dbReference type="PANTHER" id="PTHR36493">
    <property type="entry name" value="NEUROBLAST DIFFERENTIATION-ASSOCIATED PROTEIN AHNAK-LIKE PROTEIN"/>
    <property type="match status" value="1"/>
</dbReference>
<sequence length="402" mass="48054">MGHNRKYKNVTQNNNVNNQTEQKIIDQTHNSFIVTMISMPLTEYEKLKKENSDLHAQILLLAGNEKILQETIRGNNEMIKAHEKTIEELKKENESLRELLRKATDQNIILITELDDLKIKHEDLTIKHENLNIKHEDLKIKHEDLTIKHEDLKIKHEDLTIKHEDLIIKHENLEKAHEDLKIKHEDLTIKHEDLKIKHENLEKAHEDLKIKHEDLTIKHEDLKIKHENLEKAHEDLNIKHEDLKIKHENLEKSHEYLKITNDEMWRDIKELKNRDEPITVREGFVSLEKYIMIEILGSKTKTREFYGVRDLFSSKKYETECNEFLTKYKITIEHIYLIPEMKEYENKSAHERPVILRTEFEEMALSFLTDNADKNMVIDLLKYLEFKNPCDSNGLWNIQKPY</sequence>
<keyword evidence="1" id="KW-0175">Coiled coil</keyword>
<keyword evidence="3" id="KW-1185">Reference proteome</keyword>
<gene>
    <name evidence="2" type="ORF">BMW23_1054</name>
</gene>
<reference evidence="2" key="1">
    <citation type="journal article" date="2017" name="Elife">
        <title>The kinetoplastid-infecting Bodo saltans virus (BsV), a window into the most abundant giant viruses in the sea.</title>
        <authorList>
            <person name="Deeg C.M."/>
            <person name="Chow C.-E.T."/>
            <person name="Suttle C.A."/>
        </authorList>
    </citation>
    <scope>NUCLEOTIDE SEQUENCE</scope>
    <source>
        <strain evidence="2">NG1</strain>
    </source>
</reference>